<proteinExistence type="predicted"/>
<sequence>MLICPDKLGSLTEQAFEVMRTIPGAGAIIAAKNIGSVPHTVMPSPLRSSETKGNHNSHLKENEEQISRNPVYFWDAIWLARSGSVDVGIIADLYPASMMAYGPRGRYTICDYSTTTRPESSCASTEVEEAQPVPLWQGSTMTTRPLHIAFAIGQDDCIAGTEISTG</sequence>
<organism evidence="1 2">
    <name type="scientific">Piloderma croceum (strain F 1598)</name>
    <dbReference type="NCBI Taxonomy" id="765440"/>
    <lineage>
        <taxon>Eukaryota</taxon>
        <taxon>Fungi</taxon>
        <taxon>Dikarya</taxon>
        <taxon>Basidiomycota</taxon>
        <taxon>Agaricomycotina</taxon>
        <taxon>Agaricomycetes</taxon>
        <taxon>Agaricomycetidae</taxon>
        <taxon>Atheliales</taxon>
        <taxon>Atheliaceae</taxon>
        <taxon>Piloderma</taxon>
    </lineage>
</organism>
<accession>A0A0C3FQR1</accession>
<protein>
    <submittedName>
        <fullName evidence="1">Uncharacterized protein</fullName>
    </submittedName>
</protein>
<name>A0A0C3FQR1_PILCF</name>
<dbReference type="InParanoid" id="A0A0C3FQR1"/>
<dbReference type="EMBL" id="KN832998">
    <property type="protein sequence ID" value="KIM81501.1"/>
    <property type="molecule type" value="Genomic_DNA"/>
</dbReference>
<evidence type="ECO:0000313" key="2">
    <source>
        <dbReference type="Proteomes" id="UP000054166"/>
    </source>
</evidence>
<reference evidence="1 2" key="1">
    <citation type="submission" date="2014-04" db="EMBL/GenBank/DDBJ databases">
        <authorList>
            <consortium name="DOE Joint Genome Institute"/>
            <person name="Kuo A."/>
            <person name="Tarkka M."/>
            <person name="Buscot F."/>
            <person name="Kohler A."/>
            <person name="Nagy L.G."/>
            <person name="Floudas D."/>
            <person name="Copeland A."/>
            <person name="Barry K.W."/>
            <person name="Cichocki N."/>
            <person name="Veneault-Fourrey C."/>
            <person name="LaButti K."/>
            <person name="Lindquist E.A."/>
            <person name="Lipzen A."/>
            <person name="Lundell T."/>
            <person name="Morin E."/>
            <person name="Murat C."/>
            <person name="Sun H."/>
            <person name="Tunlid A."/>
            <person name="Henrissat B."/>
            <person name="Grigoriev I.V."/>
            <person name="Hibbett D.S."/>
            <person name="Martin F."/>
            <person name="Nordberg H.P."/>
            <person name="Cantor M.N."/>
            <person name="Hua S.X."/>
        </authorList>
    </citation>
    <scope>NUCLEOTIDE SEQUENCE [LARGE SCALE GENOMIC DNA]</scope>
    <source>
        <strain evidence="1 2">F 1598</strain>
    </source>
</reference>
<reference evidence="2" key="2">
    <citation type="submission" date="2015-01" db="EMBL/GenBank/DDBJ databases">
        <title>Evolutionary Origins and Diversification of the Mycorrhizal Mutualists.</title>
        <authorList>
            <consortium name="DOE Joint Genome Institute"/>
            <consortium name="Mycorrhizal Genomics Consortium"/>
            <person name="Kohler A."/>
            <person name="Kuo A."/>
            <person name="Nagy L.G."/>
            <person name="Floudas D."/>
            <person name="Copeland A."/>
            <person name="Barry K.W."/>
            <person name="Cichocki N."/>
            <person name="Veneault-Fourrey C."/>
            <person name="LaButti K."/>
            <person name="Lindquist E.A."/>
            <person name="Lipzen A."/>
            <person name="Lundell T."/>
            <person name="Morin E."/>
            <person name="Murat C."/>
            <person name="Riley R."/>
            <person name="Ohm R."/>
            <person name="Sun H."/>
            <person name="Tunlid A."/>
            <person name="Henrissat B."/>
            <person name="Grigoriev I.V."/>
            <person name="Hibbett D.S."/>
            <person name="Martin F."/>
        </authorList>
    </citation>
    <scope>NUCLEOTIDE SEQUENCE [LARGE SCALE GENOMIC DNA]</scope>
    <source>
        <strain evidence="2">F 1598</strain>
    </source>
</reference>
<dbReference type="Proteomes" id="UP000054166">
    <property type="component" value="Unassembled WGS sequence"/>
</dbReference>
<evidence type="ECO:0000313" key="1">
    <source>
        <dbReference type="EMBL" id="KIM81501.1"/>
    </source>
</evidence>
<keyword evidence="2" id="KW-1185">Reference proteome</keyword>
<dbReference type="HOGENOM" id="CLU_1603378_0_0_1"/>
<dbReference type="AlphaFoldDB" id="A0A0C3FQR1"/>
<gene>
    <name evidence="1" type="ORF">PILCRDRAFT_787210</name>
</gene>